<reference evidence="1 2" key="1">
    <citation type="submission" date="2023-09" db="EMBL/GenBank/DDBJ databases">
        <authorList>
            <person name="Wang M."/>
        </authorList>
    </citation>
    <scope>NUCLEOTIDE SEQUENCE [LARGE SCALE GENOMIC DNA]</scope>
    <source>
        <strain evidence="1">GT-2023</strain>
        <tissue evidence="1">Liver</tissue>
    </source>
</reference>
<evidence type="ECO:0000313" key="2">
    <source>
        <dbReference type="Proteomes" id="UP001558613"/>
    </source>
</evidence>
<gene>
    <name evidence="1" type="ORF">QQF64_023378</name>
</gene>
<accession>A0ABR3L5A3</accession>
<evidence type="ECO:0000313" key="1">
    <source>
        <dbReference type="EMBL" id="KAL1248002.1"/>
    </source>
</evidence>
<dbReference type="Proteomes" id="UP001558613">
    <property type="component" value="Unassembled WGS sequence"/>
</dbReference>
<protein>
    <recommendedName>
        <fullName evidence="3">Secreted protein</fullName>
    </recommendedName>
</protein>
<name>A0ABR3L5A3_9TELE</name>
<keyword evidence="2" id="KW-1185">Reference proteome</keyword>
<sequence>MRGHTQRETGLICLCVCVCERKREISGLKMGGSTGQRRSVCCVSVGESLFSSLSSVGGFGATGREMGLWNVLFPSMHRCTPCDLCVTDVSNDVLTATSLHHLSKN</sequence>
<evidence type="ECO:0008006" key="3">
    <source>
        <dbReference type="Google" id="ProtNLM"/>
    </source>
</evidence>
<dbReference type="EMBL" id="JAYMGO010000025">
    <property type="protein sequence ID" value="KAL1248002.1"/>
    <property type="molecule type" value="Genomic_DNA"/>
</dbReference>
<proteinExistence type="predicted"/>
<comment type="caution">
    <text evidence="1">The sequence shown here is derived from an EMBL/GenBank/DDBJ whole genome shotgun (WGS) entry which is preliminary data.</text>
</comment>
<organism evidence="1 2">
    <name type="scientific">Cirrhinus molitorella</name>
    <name type="common">mud carp</name>
    <dbReference type="NCBI Taxonomy" id="172907"/>
    <lineage>
        <taxon>Eukaryota</taxon>
        <taxon>Metazoa</taxon>
        <taxon>Chordata</taxon>
        <taxon>Craniata</taxon>
        <taxon>Vertebrata</taxon>
        <taxon>Euteleostomi</taxon>
        <taxon>Actinopterygii</taxon>
        <taxon>Neopterygii</taxon>
        <taxon>Teleostei</taxon>
        <taxon>Ostariophysi</taxon>
        <taxon>Cypriniformes</taxon>
        <taxon>Cyprinidae</taxon>
        <taxon>Labeoninae</taxon>
        <taxon>Labeonini</taxon>
        <taxon>Cirrhinus</taxon>
    </lineage>
</organism>